<reference evidence="3" key="1">
    <citation type="journal article" date="2014" name="Int. J. Syst. Evol. Microbiol.">
        <title>Complete genome sequence of Corynebacterium casei LMG S-19264T (=DSM 44701T), isolated from a smear-ripened cheese.</title>
        <authorList>
            <consortium name="US DOE Joint Genome Institute (JGI-PGF)"/>
            <person name="Walter F."/>
            <person name="Albersmeier A."/>
            <person name="Kalinowski J."/>
            <person name="Ruckert C."/>
        </authorList>
    </citation>
    <scope>NUCLEOTIDE SEQUENCE</scope>
    <source>
        <strain evidence="3">CGMCC 1.12919</strain>
    </source>
</reference>
<comment type="caution">
    <text evidence="3">The sequence shown here is derived from an EMBL/GenBank/DDBJ whole genome shotgun (WGS) entry which is preliminary data.</text>
</comment>
<dbReference type="EMBL" id="BMGG01000004">
    <property type="protein sequence ID" value="GGC66895.1"/>
    <property type="molecule type" value="Genomic_DNA"/>
</dbReference>
<keyword evidence="1" id="KW-0378">Hydrolase</keyword>
<reference evidence="3" key="2">
    <citation type="submission" date="2020-09" db="EMBL/GenBank/DDBJ databases">
        <authorList>
            <person name="Sun Q."/>
            <person name="Zhou Y."/>
        </authorList>
    </citation>
    <scope>NUCLEOTIDE SEQUENCE</scope>
    <source>
        <strain evidence="3">CGMCC 1.12919</strain>
    </source>
</reference>
<name>A0A916XE42_9HYPH</name>
<dbReference type="CDD" id="cd03443">
    <property type="entry name" value="PaaI_thioesterase"/>
    <property type="match status" value="1"/>
</dbReference>
<dbReference type="GO" id="GO:0005829">
    <property type="term" value="C:cytosol"/>
    <property type="evidence" value="ECO:0007669"/>
    <property type="project" value="TreeGrafter"/>
</dbReference>
<dbReference type="AlphaFoldDB" id="A0A916XE42"/>
<evidence type="ECO:0000313" key="4">
    <source>
        <dbReference type="Proteomes" id="UP000637002"/>
    </source>
</evidence>
<dbReference type="Proteomes" id="UP000637002">
    <property type="component" value="Unassembled WGS sequence"/>
</dbReference>
<dbReference type="InterPro" id="IPR029069">
    <property type="entry name" value="HotDog_dom_sf"/>
</dbReference>
<keyword evidence="4" id="KW-1185">Reference proteome</keyword>
<dbReference type="PANTHER" id="PTHR43240:SF1">
    <property type="entry name" value="BLR5584 PROTEIN"/>
    <property type="match status" value="1"/>
</dbReference>
<dbReference type="PANTHER" id="PTHR43240">
    <property type="entry name" value="1,4-DIHYDROXY-2-NAPHTHOYL-COA THIOESTERASE 1"/>
    <property type="match status" value="1"/>
</dbReference>
<evidence type="ECO:0000259" key="2">
    <source>
        <dbReference type="Pfam" id="PF03061"/>
    </source>
</evidence>
<dbReference type="InterPro" id="IPR006683">
    <property type="entry name" value="Thioestr_dom"/>
</dbReference>
<evidence type="ECO:0000256" key="1">
    <source>
        <dbReference type="ARBA" id="ARBA00022801"/>
    </source>
</evidence>
<dbReference type="SUPFAM" id="SSF54637">
    <property type="entry name" value="Thioesterase/thiol ester dehydrase-isomerase"/>
    <property type="match status" value="1"/>
</dbReference>
<dbReference type="Gene3D" id="3.10.129.10">
    <property type="entry name" value="Hotdog Thioesterase"/>
    <property type="match status" value="1"/>
</dbReference>
<dbReference type="Pfam" id="PF03061">
    <property type="entry name" value="4HBT"/>
    <property type="match status" value="1"/>
</dbReference>
<dbReference type="GO" id="GO:0061522">
    <property type="term" value="F:1,4-dihydroxy-2-naphthoyl-CoA thioesterase activity"/>
    <property type="evidence" value="ECO:0007669"/>
    <property type="project" value="TreeGrafter"/>
</dbReference>
<dbReference type="InterPro" id="IPR003736">
    <property type="entry name" value="PAAI_dom"/>
</dbReference>
<dbReference type="NCBIfam" id="TIGR00369">
    <property type="entry name" value="unchar_dom_1"/>
    <property type="match status" value="1"/>
</dbReference>
<organism evidence="3 4">
    <name type="scientific">Chelatococcus reniformis</name>
    <dbReference type="NCBI Taxonomy" id="1494448"/>
    <lineage>
        <taxon>Bacteria</taxon>
        <taxon>Pseudomonadati</taxon>
        <taxon>Pseudomonadota</taxon>
        <taxon>Alphaproteobacteria</taxon>
        <taxon>Hyphomicrobiales</taxon>
        <taxon>Chelatococcaceae</taxon>
        <taxon>Chelatococcus</taxon>
    </lineage>
</organism>
<sequence>MTNRQMRETDAAEALLDSIPMPPSAQLLGWHIVAADPTRGWIRIGFDGKRAFLNPAGLIQGGLQTAMLDDTMGPAVWIRTGGELYTATIDMHVSFLAPARPGQLFGEGQVVQLGRTIAFMEARLLDGDGHVLARANASARLMHAARALG</sequence>
<protein>
    <submittedName>
        <fullName evidence="3">Phenylacetic acid degradation protein</fullName>
    </submittedName>
</protein>
<dbReference type="RefSeq" id="WP_244641956.1">
    <property type="nucleotide sequence ID" value="NZ_BMGG01000004.1"/>
</dbReference>
<proteinExistence type="predicted"/>
<gene>
    <name evidence="3" type="ORF">GCM10010994_26850</name>
</gene>
<accession>A0A916XE42</accession>
<evidence type="ECO:0000313" key="3">
    <source>
        <dbReference type="EMBL" id="GGC66895.1"/>
    </source>
</evidence>
<feature type="domain" description="Thioesterase" evidence="2">
    <location>
        <begin position="57"/>
        <end position="132"/>
    </location>
</feature>